<evidence type="ECO:0000256" key="3">
    <source>
        <dbReference type="PROSITE-ProRule" id="PRU00708"/>
    </source>
</evidence>
<dbReference type="FunFam" id="1.25.40.10:FF:000205">
    <property type="entry name" value="Pentatricopeptide repeat-containing protein, mitochondrial"/>
    <property type="match status" value="1"/>
</dbReference>
<dbReference type="SUPFAM" id="SSF48452">
    <property type="entry name" value="TPR-like"/>
    <property type="match status" value="1"/>
</dbReference>
<reference evidence="4 5" key="1">
    <citation type="journal article" date="2018" name="Mol. Plant">
        <title>The genome of Artemisia annua provides insight into the evolution of Asteraceae family and artemisinin biosynthesis.</title>
        <authorList>
            <person name="Shen Q."/>
            <person name="Zhang L."/>
            <person name="Liao Z."/>
            <person name="Wang S."/>
            <person name="Yan T."/>
            <person name="Shi P."/>
            <person name="Liu M."/>
            <person name="Fu X."/>
            <person name="Pan Q."/>
            <person name="Wang Y."/>
            <person name="Lv Z."/>
            <person name="Lu X."/>
            <person name="Zhang F."/>
            <person name="Jiang W."/>
            <person name="Ma Y."/>
            <person name="Chen M."/>
            <person name="Hao X."/>
            <person name="Li L."/>
            <person name="Tang Y."/>
            <person name="Lv G."/>
            <person name="Zhou Y."/>
            <person name="Sun X."/>
            <person name="Brodelius P.E."/>
            <person name="Rose J.K.C."/>
            <person name="Tang K."/>
        </authorList>
    </citation>
    <scope>NUCLEOTIDE SEQUENCE [LARGE SCALE GENOMIC DNA]</scope>
    <source>
        <strain evidence="5">cv. Huhao1</strain>
        <tissue evidence="4">Leaf</tissue>
    </source>
</reference>
<gene>
    <name evidence="4" type="ORF">CTI12_AA250980</name>
</gene>
<proteinExistence type="inferred from homology"/>
<evidence type="ECO:0000313" key="5">
    <source>
        <dbReference type="Proteomes" id="UP000245207"/>
    </source>
</evidence>
<dbReference type="FunFam" id="1.25.40.10:FF:000305">
    <property type="entry name" value="Pentatricopeptide repeat-containing protein mitochondrial"/>
    <property type="match status" value="1"/>
</dbReference>
<dbReference type="InterPro" id="IPR046848">
    <property type="entry name" value="E_motif"/>
</dbReference>
<feature type="repeat" description="PPR" evidence="3">
    <location>
        <begin position="402"/>
        <end position="436"/>
    </location>
</feature>
<dbReference type="InterPro" id="IPR002885">
    <property type="entry name" value="PPR_rpt"/>
</dbReference>
<dbReference type="GO" id="GO:0005739">
    <property type="term" value="C:mitochondrion"/>
    <property type="evidence" value="ECO:0007669"/>
    <property type="project" value="UniProtKB-ARBA"/>
</dbReference>
<dbReference type="AlphaFoldDB" id="A0A2U1NMM6"/>
<dbReference type="EMBL" id="PKPP01002522">
    <property type="protein sequence ID" value="PWA74718.1"/>
    <property type="molecule type" value="Genomic_DNA"/>
</dbReference>
<feature type="repeat" description="PPR" evidence="3">
    <location>
        <begin position="90"/>
        <end position="124"/>
    </location>
</feature>
<comment type="similarity">
    <text evidence="2">Belongs to the PPR family. PCMP-E subfamily.</text>
</comment>
<sequence>MYKQIINIKTQTPKIIIRTITTTTLTTCITSLQTYANQTNLTQGQKLHSHMIINGFLASPLSVTSLINMYSKCNHIFDAYSVFNMSNEPNVFAYNAIIAGFIYNDMLKPAIRVYEKMRGEGVNVDRYTVPCVVKAFSGAGDVFGLKRVHGLVFKVGVNDDMFVGSSFVHGYLKFGMVEEGYKVFEELPERDVVLWNAMINGYAQIGEVDNALECLRKLRGDGCVMSRFTVTGVLSVLTLKGDVWNGKGVHGLVTKMGYFSGVAVCNALIDMYGKCKSFRDALDIFEVMAVKDIYSWNSIIGVHQQSGDHEGTLKLFDRMLRDGSFCPDLVTVTTVLPACSHLAALRHGKEIHGYMITKGLGNHNGEDRADDTYINNAVMDMYGKCGSMKEAQLVFDHMGGKDSASWNIMIMGYAMQGFGNEALDVFSKMCETNMIPDEVTFVGILSACSHSGLVKKGQEFLSQMKSKYKVIPTVEHYTCVIDMLGRAGLLKEAYGLISEMPIEANSVMWRAFLAACRVHGNGKLAEIAVRKVVELEPEHCGSYVLMSNVYGATGRYEEVFDVRDNMRQQNVKKTLGCSWIEFRDGVHVFGTGDRAHPAEELIYNELRSLYMTMGLSQTT</sequence>
<dbReference type="GO" id="GO:0003723">
    <property type="term" value="F:RNA binding"/>
    <property type="evidence" value="ECO:0007669"/>
    <property type="project" value="InterPro"/>
</dbReference>
<name>A0A2U1NMM6_ARTAN</name>
<dbReference type="Pfam" id="PF13041">
    <property type="entry name" value="PPR_2"/>
    <property type="match status" value="3"/>
</dbReference>
<evidence type="ECO:0000313" key="4">
    <source>
        <dbReference type="EMBL" id="PWA74718.1"/>
    </source>
</evidence>
<accession>A0A2U1NMM6</accession>
<dbReference type="PANTHER" id="PTHR47926">
    <property type="entry name" value="PENTATRICOPEPTIDE REPEAT-CONTAINING PROTEIN"/>
    <property type="match status" value="1"/>
</dbReference>
<dbReference type="Pfam" id="PF20431">
    <property type="entry name" value="E_motif"/>
    <property type="match status" value="1"/>
</dbReference>
<keyword evidence="1" id="KW-0677">Repeat</keyword>
<dbReference type="Proteomes" id="UP000245207">
    <property type="component" value="Unassembled WGS sequence"/>
</dbReference>
<comment type="caution">
    <text evidence="4">The sequence shown here is derived from an EMBL/GenBank/DDBJ whole genome shotgun (WGS) entry which is preliminary data.</text>
</comment>
<dbReference type="InterPro" id="IPR011990">
    <property type="entry name" value="TPR-like_helical_dom_sf"/>
</dbReference>
<dbReference type="PROSITE" id="PS51375">
    <property type="entry name" value="PPR"/>
    <property type="match status" value="4"/>
</dbReference>
<protein>
    <submittedName>
        <fullName evidence="4">Pentatricopeptide repeat (PPR) superfamily protein</fullName>
    </submittedName>
</protein>
<evidence type="ECO:0000256" key="2">
    <source>
        <dbReference type="ARBA" id="ARBA00061659"/>
    </source>
</evidence>
<dbReference type="Pfam" id="PF01535">
    <property type="entry name" value="PPR"/>
    <property type="match status" value="5"/>
</dbReference>
<organism evidence="4 5">
    <name type="scientific">Artemisia annua</name>
    <name type="common">Sweet wormwood</name>
    <dbReference type="NCBI Taxonomy" id="35608"/>
    <lineage>
        <taxon>Eukaryota</taxon>
        <taxon>Viridiplantae</taxon>
        <taxon>Streptophyta</taxon>
        <taxon>Embryophyta</taxon>
        <taxon>Tracheophyta</taxon>
        <taxon>Spermatophyta</taxon>
        <taxon>Magnoliopsida</taxon>
        <taxon>eudicotyledons</taxon>
        <taxon>Gunneridae</taxon>
        <taxon>Pentapetalae</taxon>
        <taxon>asterids</taxon>
        <taxon>campanulids</taxon>
        <taxon>Asterales</taxon>
        <taxon>Asteraceae</taxon>
        <taxon>Asteroideae</taxon>
        <taxon>Anthemideae</taxon>
        <taxon>Artemisiinae</taxon>
        <taxon>Artemisia</taxon>
    </lineage>
</organism>
<feature type="repeat" description="PPR" evidence="3">
    <location>
        <begin position="292"/>
        <end position="326"/>
    </location>
</feature>
<dbReference type="OrthoDB" id="631241at2759"/>
<feature type="repeat" description="PPR" evidence="3">
    <location>
        <begin position="191"/>
        <end position="225"/>
    </location>
</feature>
<dbReference type="Gene3D" id="1.25.40.10">
    <property type="entry name" value="Tetratricopeptide repeat domain"/>
    <property type="match status" value="5"/>
</dbReference>
<dbReference type="FunFam" id="1.25.40.10:FF:000627">
    <property type="entry name" value="Pentatricopeptide repeat-containing protein"/>
    <property type="match status" value="1"/>
</dbReference>
<evidence type="ECO:0000256" key="1">
    <source>
        <dbReference type="ARBA" id="ARBA00022737"/>
    </source>
</evidence>
<dbReference type="NCBIfam" id="TIGR00756">
    <property type="entry name" value="PPR"/>
    <property type="match status" value="4"/>
</dbReference>
<dbReference type="GO" id="GO:0009451">
    <property type="term" value="P:RNA modification"/>
    <property type="evidence" value="ECO:0007669"/>
    <property type="project" value="InterPro"/>
</dbReference>
<keyword evidence="5" id="KW-1185">Reference proteome</keyword>
<dbReference type="InterPro" id="IPR046960">
    <property type="entry name" value="PPR_At4g14850-like_plant"/>
</dbReference>